<feature type="compositionally biased region" description="Basic residues" evidence="1">
    <location>
        <begin position="448"/>
        <end position="462"/>
    </location>
</feature>
<evidence type="ECO:0000256" key="1">
    <source>
        <dbReference type="SAM" id="MobiDB-lite"/>
    </source>
</evidence>
<evidence type="ECO:0000313" key="2">
    <source>
        <dbReference type="EnsemblMetazoa" id="SMAR012539-PA"/>
    </source>
</evidence>
<reference evidence="3" key="1">
    <citation type="submission" date="2011-05" db="EMBL/GenBank/DDBJ databases">
        <authorList>
            <person name="Richards S.R."/>
            <person name="Qu J."/>
            <person name="Jiang H."/>
            <person name="Jhangiani S.N."/>
            <person name="Agravi P."/>
            <person name="Goodspeed R."/>
            <person name="Gross S."/>
            <person name="Mandapat C."/>
            <person name="Jackson L."/>
            <person name="Mathew T."/>
            <person name="Pu L."/>
            <person name="Thornton R."/>
            <person name="Saada N."/>
            <person name="Wilczek-Boney K.B."/>
            <person name="Lee S."/>
            <person name="Kovar C."/>
            <person name="Wu Y."/>
            <person name="Scherer S.E."/>
            <person name="Worley K.C."/>
            <person name="Muzny D.M."/>
            <person name="Gibbs R."/>
        </authorList>
    </citation>
    <scope>NUCLEOTIDE SEQUENCE</scope>
    <source>
        <strain evidence="3">Brora</strain>
    </source>
</reference>
<accession>T1JFC7</accession>
<dbReference type="STRING" id="126957.T1JFC7"/>
<feature type="compositionally biased region" description="Basic and acidic residues" evidence="1">
    <location>
        <begin position="381"/>
        <end position="392"/>
    </location>
</feature>
<feature type="compositionally biased region" description="Basic and acidic residues" evidence="1">
    <location>
        <begin position="244"/>
        <end position="263"/>
    </location>
</feature>
<feature type="compositionally biased region" description="Low complexity" evidence="1">
    <location>
        <begin position="146"/>
        <end position="157"/>
    </location>
</feature>
<organism evidence="2 3">
    <name type="scientific">Strigamia maritima</name>
    <name type="common">European centipede</name>
    <name type="synonym">Geophilus maritimus</name>
    <dbReference type="NCBI Taxonomy" id="126957"/>
    <lineage>
        <taxon>Eukaryota</taxon>
        <taxon>Metazoa</taxon>
        <taxon>Ecdysozoa</taxon>
        <taxon>Arthropoda</taxon>
        <taxon>Myriapoda</taxon>
        <taxon>Chilopoda</taxon>
        <taxon>Pleurostigmophora</taxon>
        <taxon>Geophilomorpha</taxon>
        <taxon>Linotaeniidae</taxon>
        <taxon>Strigamia</taxon>
    </lineage>
</organism>
<feature type="region of interest" description="Disordered" evidence="1">
    <location>
        <begin position="107"/>
        <end position="273"/>
    </location>
</feature>
<feature type="compositionally biased region" description="Polar residues" evidence="1">
    <location>
        <begin position="173"/>
        <end position="191"/>
    </location>
</feature>
<dbReference type="EMBL" id="JH432148">
    <property type="status" value="NOT_ANNOTATED_CDS"/>
    <property type="molecule type" value="Genomic_DNA"/>
</dbReference>
<evidence type="ECO:0000313" key="3">
    <source>
        <dbReference type="Proteomes" id="UP000014500"/>
    </source>
</evidence>
<feature type="compositionally biased region" description="Basic and acidic residues" evidence="1">
    <location>
        <begin position="335"/>
        <end position="349"/>
    </location>
</feature>
<feature type="compositionally biased region" description="Basic and acidic residues" evidence="1">
    <location>
        <begin position="207"/>
        <end position="220"/>
    </location>
</feature>
<feature type="compositionally biased region" description="Basic and acidic residues" evidence="1">
    <location>
        <begin position="113"/>
        <end position="126"/>
    </location>
</feature>
<reference evidence="2" key="2">
    <citation type="submission" date="2015-02" db="UniProtKB">
        <authorList>
            <consortium name="EnsemblMetazoa"/>
        </authorList>
    </citation>
    <scope>IDENTIFICATION</scope>
</reference>
<dbReference type="OMA" id="YDHREFR"/>
<dbReference type="Proteomes" id="UP000014500">
    <property type="component" value="Unassembled WGS sequence"/>
</dbReference>
<dbReference type="EnsemblMetazoa" id="SMAR012539-RA">
    <property type="protein sequence ID" value="SMAR012539-PA"/>
    <property type="gene ID" value="SMAR012539"/>
</dbReference>
<protein>
    <submittedName>
        <fullName evidence="2">Uncharacterized protein</fullName>
    </submittedName>
</protein>
<feature type="compositionally biased region" description="Basic residues" evidence="1">
    <location>
        <begin position="416"/>
        <end position="427"/>
    </location>
</feature>
<name>T1JFC7_STRMM</name>
<sequence>MASEDEDVDLQALRNAVLATLKSSPVRSKDEEDLEVLRLAALSSKKSIEKKLNVKNLSFHDGHSRIRSHHNDMFCWRRPNSNLIEIQTLPIEELQTNHVYHGSFRPINSTPLVKEEPSSQLKDNKPKRSSKFSRFESDSDSDSDSNYDFLLSSSSSDSTKEDDDDDDTGSVLEMSQTQQEENSLDQTASQSSDKENEDNESISSLNKCDEVSKCDKKDNAEGEQSAANRDETTRHQRVNQTVEKVSEEKSEQTELDSDRARMEARKRKFESKQCVVLDKSKKISLKQIVGSSKAESVERRPNSDSEERNHRKSVDEAVQSRTTSSASMAFADPTEDLRVSLKQRREERRNGRRKRKRKDASSSPSRASPVIKSVLSIVKVESQKKERKEKRTERSRRNKTRKKSPSPHLHEGKSHQNGKKLPVRLRLGRPVNKKDEESDVDKSASSSSRKREKKRNSTKRSRKELSAGVSDPYPAVEILLTLVLRKRIQSRPFLCHSSTVVNVYDHREFRDYQFKVNYDLEAKIRRIREQNQAIMRRRDEVAADRKKHT</sequence>
<dbReference type="HOGENOM" id="CLU_496400_0_0_1"/>
<dbReference type="AlphaFoldDB" id="T1JFC7"/>
<feature type="region of interest" description="Disordered" evidence="1">
    <location>
        <begin position="285"/>
        <end position="468"/>
    </location>
</feature>
<dbReference type="eggNOG" id="ENOG502SEBJ">
    <property type="taxonomic scope" value="Eukaryota"/>
</dbReference>
<feature type="compositionally biased region" description="Basic residues" evidence="1">
    <location>
        <begin position="393"/>
        <end position="405"/>
    </location>
</feature>
<feature type="compositionally biased region" description="Basic and acidic residues" evidence="1">
    <location>
        <begin position="432"/>
        <end position="442"/>
    </location>
</feature>
<proteinExistence type="predicted"/>
<keyword evidence="3" id="KW-1185">Reference proteome</keyword>
<feature type="compositionally biased region" description="Basic and acidic residues" evidence="1">
    <location>
        <begin position="295"/>
        <end position="315"/>
    </location>
</feature>